<evidence type="ECO:0000256" key="5">
    <source>
        <dbReference type="ARBA" id="ARBA00023237"/>
    </source>
</evidence>
<keyword evidence="2" id="KW-1134">Transmembrane beta strand</keyword>
<dbReference type="GO" id="GO:0015562">
    <property type="term" value="F:efflux transmembrane transporter activity"/>
    <property type="evidence" value="ECO:0007669"/>
    <property type="project" value="InterPro"/>
</dbReference>
<proteinExistence type="predicted"/>
<sequence length="429" mass="48672">MACCACQYAQGQNIPHPGIAVSQAVQDSDNEITIDECVAMAKMNYPQIRQFDLITEAEKYDLSNAGLNWVPHITISGKASYQSDVVEMPFEIPGYDFDLDLPHDQYSIVGEVSQTIWDGGTTSNLKSSIRAGAEVQRKQLEVTLYSIRERVENIYLGILLIDKQISQNKILEKSLLRNRNEVMAMLENGMAYKSDMNIVDVNILNCRQKLSQLLADRSSYIKILSKFTGSDMSGVSFIEPSDYIDTDSLEISRPELSFYDAQVAQNQVKRNELRTRISPKFNFTFQGGAGQPGLNMLKEGFSPYYVAAIKMQWSLGDLYTRSNDIKKIESDKKSIETERETFLFNTSLDMINQVNAIEKARDILEQDKEIIRLREEIRISGEEQYAEGVITMTDLMDMIDDEHDARVAESIHQVQLLMEICKLKNTVGQ</sequence>
<dbReference type="Proteomes" id="UP000823637">
    <property type="component" value="Unassembled WGS sequence"/>
</dbReference>
<evidence type="ECO:0000313" key="7">
    <source>
        <dbReference type="Proteomes" id="UP000823637"/>
    </source>
</evidence>
<dbReference type="PANTHER" id="PTHR30026">
    <property type="entry name" value="OUTER MEMBRANE PROTEIN TOLC"/>
    <property type="match status" value="1"/>
</dbReference>
<dbReference type="AlphaFoldDB" id="A0A9D9EIE1"/>
<dbReference type="EMBL" id="JADIMR010000103">
    <property type="protein sequence ID" value="MBO8447460.1"/>
    <property type="molecule type" value="Genomic_DNA"/>
</dbReference>
<dbReference type="GO" id="GO:0015288">
    <property type="term" value="F:porin activity"/>
    <property type="evidence" value="ECO:0007669"/>
    <property type="project" value="TreeGrafter"/>
</dbReference>
<name>A0A9D9EIE1_9BACT</name>
<keyword evidence="3" id="KW-0812">Transmembrane</keyword>
<reference evidence="6" key="1">
    <citation type="submission" date="2020-10" db="EMBL/GenBank/DDBJ databases">
        <authorList>
            <person name="Gilroy R."/>
        </authorList>
    </citation>
    <scope>NUCLEOTIDE SEQUENCE</scope>
    <source>
        <strain evidence="6">D3-1215</strain>
    </source>
</reference>
<gene>
    <name evidence="6" type="ORF">IAC32_06935</name>
</gene>
<evidence type="ECO:0000313" key="6">
    <source>
        <dbReference type="EMBL" id="MBO8447460.1"/>
    </source>
</evidence>
<dbReference type="SUPFAM" id="SSF56954">
    <property type="entry name" value="Outer membrane efflux proteins (OEP)"/>
    <property type="match status" value="1"/>
</dbReference>
<comment type="caution">
    <text evidence="6">The sequence shown here is derived from an EMBL/GenBank/DDBJ whole genome shotgun (WGS) entry which is preliminary data.</text>
</comment>
<evidence type="ECO:0000256" key="4">
    <source>
        <dbReference type="ARBA" id="ARBA00023136"/>
    </source>
</evidence>
<evidence type="ECO:0000256" key="1">
    <source>
        <dbReference type="ARBA" id="ARBA00004442"/>
    </source>
</evidence>
<dbReference type="InterPro" id="IPR051906">
    <property type="entry name" value="TolC-like"/>
</dbReference>
<keyword evidence="4" id="KW-0472">Membrane</keyword>
<evidence type="ECO:0000256" key="3">
    <source>
        <dbReference type="ARBA" id="ARBA00022692"/>
    </source>
</evidence>
<evidence type="ECO:0000256" key="2">
    <source>
        <dbReference type="ARBA" id="ARBA00022452"/>
    </source>
</evidence>
<dbReference type="PANTHER" id="PTHR30026:SF20">
    <property type="entry name" value="OUTER MEMBRANE PROTEIN TOLC"/>
    <property type="match status" value="1"/>
</dbReference>
<protein>
    <submittedName>
        <fullName evidence="6">TolC family protein</fullName>
    </submittedName>
</protein>
<dbReference type="GO" id="GO:1990281">
    <property type="term" value="C:efflux pump complex"/>
    <property type="evidence" value="ECO:0007669"/>
    <property type="project" value="TreeGrafter"/>
</dbReference>
<dbReference type="Gene3D" id="1.20.1600.10">
    <property type="entry name" value="Outer membrane efflux proteins (OEP)"/>
    <property type="match status" value="1"/>
</dbReference>
<organism evidence="6 7">
    <name type="scientific">Candidatus Enterocola intestinipullorum</name>
    <dbReference type="NCBI Taxonomy" id="2840783"/>
    <lineage>
        <taxon>Bacteria</taxon>
        <taxon>Pseudomonadati</taxon>
        <taxon>Bacteroidota</taxon>
        <taxon>Bacteroidia</taxon>
        <taxon>Bacteroidales</taxon>
        <taxon>Candidatus Enterocola</taxon>
    </lineage>
</organism>
<keyword evidence="5" id="KW-0998">Cell outer membrane</keyword>
<comment type="subcellular location">
    <subcellularLocation>
        <location evidence="1">Cell outer membrane</location>
    </subcellularLocation>
</comment>
<dbReference type="GO" id="GO:0009279">
    <property type="term" value="C:cell outer membrane"/>
    <property type="evidence" value="ECO:0007669"/>
    <property type="project" value="UniProtKB-SubCell"/>
</dbReference>
<accession>A0A9D9EIE1</accession>
<reference evidence="6" key="2">
    <citation type="journal article" date="2021" name="PeerJ">
        <title>Extensive microbial diversity within the chicken gut microbiome revealed by metagenomics and culture.</title>
        <authorList>
            <person name="Gilroy R."/>
            <person name="Ravi A."/>
            <person name="Getino M."/>
            <person name="Pursley I."/>
            <person name="Horton D.L."/>
            <person name="Alikhan N.F."/>
            <person name="Baker D."/>
            <person name="Gharbi K."/>
            <person name="Hall N."/>
            <person name="Watson M."/>
            <person name="Adriaenssens E.M."/>
            <person name="Foster-Nyarko E."/>
            <person name="Jarju S."/>
            <person name="Secka A."/>
            <person name="Antonio M."/>
            <person name="Oren A."/>
            <person name="Chaudhuri R.R."/>
            <person name="La Ragione R."/>
            <person name="Hildebrand F."/>
            <person name="Pallen M.J."/>
        </authorList>
    </citation>
    <scope>NUCLEOTIDE SEQUENCE</scope>
    <source>
        <strain evidence="6">D3-1215</strain>
    </source>
</reference>